<organism evidence="1 2">
    <name type="scientific">Catharanthus roseus</name>
    <name type="common">Madagascar periwinkle</name>
    <name type="synonym">Vinca rosea</name>
    <dbReference type="NCBI Taxonomy" id="4058"/>
    <lineage>
        <taxon>Eukaryota</taxon>
        <taxon>Viridiplantae</taxon>
        <taxon>Streptophyta</taxon>
        <taxon>Embryophyta</taxon>
        <taxon>Tracheophyta</taxon>
        <taxon>Spermatophyta</taxon>
        <taxon>Magnoliopsida</taxon>
        <taxon>eudicotyledons</taxon>
        <taxon>Gunneridae</taxon>
        <taxon>Pentapetalae</taxon>
        <taxon>asterids</taxon>
        <taxon>lamiids</taxon>
        <taxon>Gentianales</taxon>
        <taxon>Apocynaceae</taxon>
        <taxon>Rauvolfioideae</taxon>
        <taxon>Vinceae</taxon>
        <taxon>Catharanthinae</taxon>
        <taxon>Catharanthus</taxon>
    </lineage>
</organism>
<evidence type="ECO:0000313" key="1">
    <source>
        <dbReference type="EMBL" id="KAI5678006.1"/>
    </source>
</evidence>
<protein>
    <submittedName>
        <fullName evidence="1">Uncharacterized protein</fullName>
    </submittedName>
</protein>
<dbReference type="Proteomes" id="UP001060085">
    <property type="component" value="Linkage Group LG02"/>
</dbReference>
<comment type="caution">
    <text evidence="1">The sequence shown here is derived from an EMBL/GenBank/DDBJ whole genome shotgun (WGS) entry which is preliminary data.</text>
</comment>
<proteinExistence type="predicted"/>
<gene>
    <name evidence="1" type="ORF">M9H77_08956</name>
</gene>
<keyword evidence="2" id="KW-1185">Reference proteome</keyword>
<evidence type="ECO:0000313" key="2">
    <source>
        <dbReference type="Proteomes" id="UP001060085"/>
    </source>
</evidence>
<name>A0ACC0BZE9_CATRO</name>
<dbReference type="EMBL" id="CM044702">
    <property type="protein sequence ID" value="KAI5678006.1"/>
    <property type="molecule type" value="Genomic_DNA"/>
</dbReference>
<accession>A0ACC0BZE9</accession>
<reference evidence="2" key="1">
    <citation type="journal article" date="2023" name="Nat. Plants">
        <title>Single-cell RNA sequencing provides a high-resolution roadmap for understanding the multicellular compartmentation of specialized metabolism.</title>
        <authorList>
            <person name="Sun S."/>
            <person name="Shen X."/>
            <person name="Li Y."/>
            <person name="Li Y."/>
            <person name="Wang S."/>
            <person name="Li R."/>
            <person name="Zhang H."/>
            <person name="Shen G."/>
            <person name="Guo B."/>
            <person name="Wei J."/>
            <person name="Xu J."/>
            <person name="St-Pierre B."/>
            <person name="Chen S."/>
            <person name="Sun C."/>
        </authorList>
    </citation>
    <scope>NUCLEOTIDE SEQUENCE [LARGE SCALE GENOMIC DNA]</scope>
</reference>
<sequence length="331" mass="36449">MIPRTTPLDQLRLKKGSGAAGKLSKSRHIGAAATPELLKQCMHHDRLNKSRTLNGVIRYKFRHPVVNTSLRHTAISRPHKTLQTTLTELLTLSHSKSSSSLPFVEALLPSPRLHLSAATPRMSGTIPTKSSKASTAIDDMKITNYNELVDLNVEENLEDQVDPLNLKNKLTSDVWKEMSRLTDPDGIAGIRPHGILLSSKYLLQSALKALLGSREPSVELRALIPPVIPRTPPVGQLQLDKAQWTKSGTLNGVIGYKFRHPVVNTSLKHTLLLLLLLVLCDFFLFVGVASSSLADCVLGWLEKERTETVEAAAFSVAALESLDQRSFVRNI</sequence>